<dbReference type="Pfam" id="PF06046">
    <property type="entry name" value="Sec6"/>
    <property type="match status" value="1"/>
</dbReference>
<keyword evidence="5" id="KW-1185">Reference proteome</keyword>
<sequence length="749" mass="86544">MSRTSELEEAARAKAVERIAGLIQRPDQLERVEEFKKRETRKKAAKEAALKTALQSQLEGVQIGLELLKQARANLTIVSKHMTEIKKVLNDVPTLAKDLYEIRQESFEHSQLEMAMENMNNIFNINKNIDRVKVLINEGKLLQAHLRLAELETSRDDLLFELSRAGNQSEQTMLMTYFSEVEKLSDDLKRQLVLNLKRTLNIARKEPTELVTTIRIIEREEKADEVALQRNDISGFLPPGRPKKWRQMTFDILEASVTERLEASQLESRKENKMWLVRYLEVMRLLMLEDLSVVKSLCVPCFPPSYRILERYVNMYHGCLAKLLEECIVGELEQYEFVSLLSWVLNTYKGKDLLLSPQLNLKPEQIPKTLLTDETMKLLKRNYLSTIDNKYRSWRTNALNKEVEEWWKDASPQSDSDGHFNTEAPIIIFKMVGENLQLAETVGSELVQDMLLLSLDMIRAYGQAYENEVKEFKMKYFEDRSKVQNFTQFIIAVVNNCLYFIDLAEQTKDKYWKSAVGDSQAAQKFEAVLQTFESLREKATVFLLEEAFLDLEPHFQDLVTRPWLENRAAIDTICVTLEDYFQDYVHLKQKNFEHVMTQGKNLVAKKYLLALMSRKVAFKNQEERKKASEKVVIEANQVRRLFERIGSAPQGKSSSCPFNAIESTAEVIKVEDLDILSLELHSLIKHYPDLTREQLMAILSLRGDIGRFDLKQRASEIIPVNANPSAAQRGPVPHSIFSQVHIPPSLFNV</sequence>
<evidence type="ECO:0000256" key="2">
    <source>
        <dbReference type="ARBA" id="ARBA00022448"/>
    </source>
</evidence>
<keyword evidence="2" id="KW-0813">Transport</keyword>
<evidence type="ECO:0000256" key="3">
    <source>
        <dbReference type="ARBA" id="ARBA00022483"/>
    </source>
</evidence>
<dbReference type="GO" id="GO:0051601">
    <property type="term" value="P:exocyst localization"/>
    <property type="evidence" value="ECO:0007669"/>
    <property type="project" value="TreeGrafter"/>
</dbReference>
<dbReference type="InterPro" id="IPR010326">
    <property type="entry name" value="EXOC3/Sec6"/>
</dbReference>
<dbReference type="AlphaFoldDB" id="A0A226ELA8"/>
<comment type="similarity">
    <text evidence="1">Belongs to the SEC6 family.</text>
</comment>
<dbReference type="EMBL" id="LNIX01000003">
    <property type="protein sequence ID" value="OXA57366.1"/>
    <property type="molecule type" value="Genomic_DNA"/>
</dbReference>
<dbReference type="PANTHER" id="PTHR21292">
    <property type="entry name" value="EXOCYST COMPLEX COMPONENT SEC6-RELATED"/>
    <property type="match status" value="1"/>
</dbReference>
<dbReference type="OMA" id="MNIGPKT"/>
<dbReference type="GO" id="GO:0006887">
    <property type="term" value="P:exocytosis"/>
    <property type="evidence" value="ECO:0007669"/>
    <property type="project" value="UniProtKB-KW"/>
</dbReference>
<reference evidence="4 5" key="1">
    <citation type="submission" date="2015-12" db="EMBL/GenBank/DDBJ databases">
        <title>The genome of Folsomia candida.</title>
        <authorList>
            <person name="Faddeeva A."/>
            <person name="Derks M.F."/>
            <person name="Anvar Y."/>
            <person name="Smit S."/>
            <person name="Van Straalen N."/>
            <person name="Roelofs D."/>
        </authorList>
    </citation>
    <scope>NUCLEOTIDE SEQUENCE [LARGE SCALE GENOMIC DNA]</scope>
    <source>
        <strain evidence="4 5">VU population</strain>
        <tissue evidence="4">Whole body</tissue>
    </source>
</reference>
<dbReference type="OrthoDB" id="10047020at2759"/>
<dbReference type="FunFam" id="1.10.357.70:FF:000001">
    <property type="entry name" value="Exocyst complex component 3"/>
    <property type="match status" value="1"/>
</dbReference>
<dbReference type="Proteomes" id="UP000198287">
    <property type="component" value="Unassembled WGS sequence"/>
</dbReference>
<dbReference type="STRING" id="158441.A0A226ELA8"/>
<keyword evidence="3" id="KW-0268">Exocytosis</keyword>
<name>A0A226ELA8_FOLCA</name>
<evidence type="ECO:0000256" key="1">
    <source>
        <dbReference type="ARBA" id="ARBA00009447"/>
    </source>
</evidence>
<comment type="caution">
    <text evidence="4">The sequence shown here is derived from an EMBL/GenBank/DDBJ whole genome shotgun (WGS) entry which is preliminary data.</text>
</comment>
<dbReference type="Gene3D" id="1.10.357.50">
    <property type="match status" value="1"/>
</dbReference>
<dbReference type="GO" id="GO:0000149">
    <property type="term" value="F:SNARE binding"/>
    <property type="evidence" value="ECO:0007669"/>
    <property type="project" value="TreeGrafter"/>
</dbReference>
<evidence type="ECO:0000313" key="4">
    <source>
        <dbReference type="EMBL" id="OXA57366.1"/>
    </source>
</evidence>
<dbReference type="PANTHER" id="PTHR21292:SF1">
    <property type="entry name" value="EXOCYST COMPLEX COMPONENT 3"/>
    <property type="match status" value="1"/>
</dbReference>
<evidence type="ECO:0000313" key="5">
    <source>
        <dbReference type="Proteomes" id="UP000198287"/>
    </source>
</evidence>
<dbReference type="InterPro" id="IPR042532">
    <property type="entry name" value="EXOC3/Sec6_C"/>
</dbReference>
<organism evidence="4 5">
    <name type="scientific">Folsomia candida</name>
    <name type="common">Springtail</name>
    <dbReference type="NCBI Taxonomy" id="158441"/>
    <lineage>
        <taxon>Eukaryota</taxon>
        <taxon>Metazoa</taxon>
        <taxon>Ecdysozoa</taxon>
        <taxon>Arthropoda</taxon>
        <taxon>Hexapoda</taxon>
        <taxon>Collembola</taxon>
        <taxon>Entomobryomorpha</taxon>
        <taxon>Isotomoidea</taxon>
        <taxon>Isotomidae</taxon>
        <taxon>Proisotominae</taxon>
        <taxon>Folsomia</taxon>
    </lineage>
</organism>
<dbReference type="Gene3D" id="1.10.357.70">
    <property type="entry name" value="Exocyst complex component Sec6, C-terminal domain"/>
    <property type="match status" value="1"/>
</dbReference>
<proteinExistence type="inferred from homology"/>
<accession>A0A226ELA8</accession>
<dbReference type="GO" id="GO:0000145">
    <property type="term" value="C:exocyst"/>
    <property type="evidence" value="ECO:0007669"/>
    <property type="project" value="InterPro"/>
</dbReference>
<protein>
    <submittedName>
        <fullName evidence="4">Exocyst complex component 3</fullName>
    </submittedName>
</protein>
<gene>
    <name evidence="4" type="ORF">Fcan01_07580</name>
</gene>